<sequence length="71" mass="8015">MIALHDVIPFFLIYCAMSAAHVCFKNNFNQKQSSILTQSSSLSIFLVGTTICPMLHPFFFPVMPMLQCMPN</sequence>
<dbReference type="EMBL" id="CM027687">
    <property type="protein sequence ID" value="KAG0520913.1"/>
    <property type="molecule type" value="Genomic_DNA"/>
</dbReference>
<reference evidence="2" key="2">
    <citation type="submission" date="2020-10" db="EMBL/GenBank/DDBJ databases">
        <authorList>
            <person name="Cooper E.A."/>
            <person name="Brenton Z.W."/>
            <person name="Flinn B.S."/>
            <person name="Jenkins J."/>
            <person name="Shu S."/>
            <person name="Flowers D."/>
            <person name="Luo F."/>
            <person name="Wang Y."/>
            <person name="Xia P."/>
            <person name="Barry K."/>
            <person name="Daum C."/>
            <person name="Lipzen A."/>
            <person name="Yoshinaga Y."/>
            <person name="Schmutz J."/>
            <person name="Saski C."/>
            <person name="Vermerris W."/>
            <person name="Kresovich S."/>
        </authorList>
    </citation>
    <scope>NUCLEOTIDE SEQUENCE</scope>
</reference>
<evidence type="ECO:0000313" key="2">
    <source>
        <dbReference type="EMBL" id="KAG0520913.1"/>
    </source>
</evidence>
<organism evidence="2 3">
    <name type="scientific">Sorghum bicolor</name>
    <name type="common">Sorghum</name>
    <name type="synonym">Sorghum vulgare</name>
    <dbReference type="NCBI Taxonomy" id="4558"/>
    <lineage>
        <taxon>Eukaryota</taxon>
        <taxon>Viridiplantae</taxon>
        <taxon>Streptophyta</taxon>
        <taxon>Embryophyta</taxon>
        <taxon>Tracheophyta</taxon>
        <taxon>Spermatophyta</taxon>
        <taxon>Magnoliopsida</taxon>
        <taxon>Liliopsida</taxon>
        <taxon>Poales</taxon>
        <taxon>Poaceae</taxon>
        <taxon>PACMAD clade</taxon>
        <taxon>Panicoideae</taxon>
        <taxon>Andropogonodae</taxon>
        <taxon>Andropogoneae</taxon>
        <taxon>Sorghinae</taxon>
        <taxon>Sorghum</taxon>
    </lineage>
</organism>
<name>A0A921QFQ1_SORBI</name>
<feature type="transmembrane region" description="Helical" evidence="1">
    <location>
        <begin position="44"/>
        <end position="63"/>
    </location>
</feature>
<dbReference type="Proteomes" id="UP000807115">
    <property type="component" value="Chromosome 8"/>
</dbReference>
<accession>A0A921QFQ1</accession>
<dbReference type="AlphaFoldDB" id="A0A921QFQ1"/>
<reference evidence="2" key="1">
    <citation type="journal article" date="2019" name="BMC Genomics">
        <title>A new reference genome for Sorghum bicolor reveals high levels of sequence similarity between sweet and grain genotypes: implications for the genetics of sugar metabolism.</title>
        <authorList>
            <person name="Cooper E.A."/>
            <person name="Brenton Z.W."/>
            <person name="Flinn B.S."/>
            <person name="Jenkins J."/>
            <person name="Shu S."/>
            <person name="Flowers D."/>
            <person name="Luo F."/>
            <person name="Wang Y."/>
            <person name="Xia P."/>
            <person name="Barry K."/>
            <person name="Daum C."/>
            <person name="Lipzen A."/>
            <person name="Yoshinaga Y."/>
            <person name="Schmutz J."/>
            <person name="Saski C."/>
            <person name="Vermerris W."/>
            <person name="Kresovich S."/>
        </authorList>
    </citation>
    <scope>NUCLEOTIDE SEQUENCE</scope>
</reference>
<comment type="caution">
    <text evidence="2">The sequence shown here is derived from an EMBL/GenBank/DDBJ whole genome shotgun (WGS) entry which is preliminary data.</text>
</comment>
<keyword evidence="1" id="KW-0812">Transmembrane</keyword>
<gene>
    <name evidence="2" type="ORF">BDA96_08G115700</name>
</gene>
<protein>
    <submittedName>
        <fullName evidence="2">Uncharacterized protein</fullName>
    </submittedName>
</protein>
<proteinExistence type="predicted"/>
<evidence type="ECO:0000313" key="3">
    <source>
        <dbReference type="Proteomes" id="UP000807115"/>
    </source>
</evidence>
<keyword evidence="1" id="KW-1133">Transmembrane helix</keyword>
<feature type="transmembrane region" description="Helical" evidence="1">
    <location>
        <begin position="6"/>
        <end position="24"/>
    </location>
</feature>
<evidence type="ECO:0000256" key="1">
    <source>
        <dbReference type="SAM" id="Phobius"/>
    </source>
</evidence>
<keyword evidence="1" id="KW-0472">Membrane</keyword>